<feature type="non-terminal residue" evidence="1">
    <location>
        <position position="221"/>
    </location>
</feature>
<evidence type="ECO:0000313" key="2">
    <source>
        <dbReference type="Proteomes" id="UP000006671"/>
    </source>
</evidence>
<dbReference type="InParanoid" id="D2V5Z6"/>
<dbReference type="KEGG" id="ngr:NAEGRDRAFT_78719"/>
<name>D2V5Z6_NAEGR</name>
<organism evidence="2">
    <name type="scientific">Naegleria gruberi</name>
    <name type="common">Amoeba</name>
    <dbReference type="NCBI Taxonomy" id="5762"/>
    <lineage>
        <taxon>Eukaryota</taxon>
        <taxon>Discoba</taxon>
        <taxon>Heterolobosea</taxon>
        <taxon>Tetramitia</taxon>
        <taxon>Eutetramitia</taxon>
        <taxon>Vahlkampfiidae</taxon>
        <taxon>Naegleria</taxon>
    </lineage>
</organism>
<accession>D2V5Z6</accession>
<dbReference type="GeneID" id="8849364"/>
<gene>
    <name evidence="1" type="ORF">NAEGRDRAFT_78719</name>
</gene>
<dbReference type="VEuPathDB" id="AmoebaDB:NAEGRDRAFT_78719"/>
<dbReference type="AlphaFoldDB" id="D2V5Z6"/>
<dbReference type="Proteomes" id="UP000006671">
    <property type="component" value="Unassembled WGS sequence"/>
</dbReference>
<sequence length="221" mass="25633">MQSKKNLVLPQWKLLPMFNRKNMRKSERLHFVIPIKNFIIQLCSVYQVEEMRMENNILVTIFQCHLLTPKRKRRQSPSNTKMEKRIGFLLTIKKSINRPSCWQKNKNLYESKLFTKSQCLNHLQGPPRPLNTKSPKTTLSLFLSNLKNSKNYCVCNLTKLTLTSAQIHHLTVLVFLTCGTNLLQSKLMSKLQDNTSILLGRIGNIISQKDEINVHPLLFGS</sequence>
<dbReference type="EMBL" id="GG738853">
    <property type="protein sequence ID" value="EFC47887.1"/>
    <property type="molecule type" value="Genomic_DNA"/>
</dbReference>
<evidence type="ECO:0000313" key="1">
    <source>
        <dbReference type="EMBL" id="EFC47887.1"/>
    </source>
</evidence>
<dbReference type="RefSeq" id="XP_002680631.1">
    <property type="nucleotide sequence ID" value="XM_002680585.2"/>
</dbReference>
<keyword evidence="2" id="KW-1185">Reference proteome</keyword>
<reference evidence="1 2" key="1">
    <citation type="journal article" date="2010" name="Cell">
        <title>The genome of Naegleria gruberi illuminates early eukaryotic versatility.</title>
        <authorList>
            <person name="Fritz-Laylin L.K."/>
            <person name="Prochnik S.E."/>
            <person name="Ginger M.L."/>
            <person name="Dacks J.B."/>
            <person name="Carpenter M.L."/>
            <person name="Field M.C."/>
            <person name="Kuo A."/>
            <person name="Paredez A."/>
            <person name="Chapman J."/>
            <person name="Pham J."/>
            <person name="Shu S."/>
            <person name="Neupane R."/>
            <person name="Cipriano M."/>
            <person name="Mancuso J."/>
            <person name="Tu H."/>
            <person name="Salamov A."/>
            <person name="Lindquist E."/>
            <person name="Shapiro H."/>
            <person name="Lucas S."/>
            <person name="Grigoriev I.V."/>
            <person name="Cande W.Z."/>
            <person name="Fulton C."/>
            <person name="Rokhsar D.S."/>
            <person name="Dawson S.C."/>
        </authorList>
    </citation>
    <scope>NUCLEOTIDE SEQUENCE [LARGE SCALE GENOMIC DNA]</scope>
    <source>
        <strain evidence="1 2">NEG-M</strain>
    </source>
</reference>
<protein>
    <submittedName>
        <fullName evidence="1">Uncharacterized protein</fullName>
    </submittedName>
</protein>
<proteinExistence type="predicted"/>